<evidence type="ECO:0000256" key="2">
    <source>
        <dbReference type="SAM" id="MobiDB-lite"/>
    </source>
</evidence>
<evidence type="ECO:0000256" key="3">
    <source>
        <dbReference type="SAM" id="Phobius"/>
    </source>
</evidence>
<dbReference type="EMBL" id="BDGG01000006">
    <property type="protein sequence ID" value="GAV00462.1"/>
    <property type="molecule type" value="Genomic_DNA"/>
</dbReference>
<protein>
    <submittedName>
        <fullName evidence="4">Uncharacterized protein</fullName>
    </submittedName>
</protein>
<keyword evidence="5" id="KW-1185">Reference proteome</keyword>
<name>A0A1D1VFR0_RAMVA</name>
<keyword evidence="3" id="KW-0812">Transmembrane</keyword>
<sequence>MTENGSKYLTEDELMNLGSQLMWNLRQHQDVFHPIPDVYDEMCAQLETLVHHSGHLGDKVNECQEKIAELEAQMEQAHRENEAMQAEVRSVRQERDEALQEMESNWEEEILKINSQKEKALEEKADLAVRLSATKADLEHLTNEKKEVENTLEALTAALSERDRMVVTLRERLSEGESTEGDADADDEEGSVSRASVRERNKGRQLKVVEDKYRMLASRYENLMEKQSKQENYVNELRTVNQELRTKLTMNSLELSSRTDDTSPQRPSLTRSLSLKDELAEISTTFNRTFNVSDASTDVWNMSTKLNSSLDESLYVECEGDEGFSSGTPVDDGASFHINGGPYKKKRISWSDVLFWAALYIFLDVLCVHFFGVHIFYFNKSYRQTAIF</sequence>
<evidence type="ECO:0000313" key="5">
    <source>
        <dbReference type="Proteomes" id="UP000186922"/>
    </source>
</evidence>
<keyword evidence="1" id="KW-0175">Coiled coil</keyword>
<reference evidence="4 5" key="1">
    <citation type="journal article" date="2016" name="Nat. Commun.">
        <title>Extremotolerant tardigrade genome and improved radiotolerance of human cultured cells by tardigrade-unique protein.</title>
        <authorList>
            <person name="Hashimoto T."/>
            <person name="Horikawa D.D."/>
            <person name="Saito Y."/>
            <person name="Kuwahara H."/>
            <person name="Kozuka-Hata H."/>
            <person name="Shin-I T."/>
            <person name="Minakuchi Y."/>
            <person name="Ohishi K."/>
            <person name="Motoyama A."/>
            <person name="Aizu T."/>
            <person name="Enomoto A."/>
            <person name="Kondo K."/>
            <person name="Tanaka S."/>
            <person name="Hara Y."/>
            <person name="Koshikawa S."/>
            <person name="Sagara H."/>
            <person name="Miura T."/>
            <person name="Yokobori S."/>
            <person name="Miyagawa K."/>
            <person name="Suzuki Y."/>
            <person name="Kubo T."/>
            <person name="Oyama M."/>
            <person name="Kohara Y."/>
            <person name="Fujiyama A."/>
            <person name="Arakawa K."/>
            <person name="Katayama T."/>
            <person name="Toyoda A."/>
            <person name="Kunieda T."/>
        </authorList>
    </citation>
    <scope>NUCLEOTIDE SEQUENCE [LARGE SCALE GENOMIC DNA]</scope>
    <source>
        <strain evidence="4 5">YOKOZUNA-1</strain>
    </source>
</reference>
<keyword evidence="3" id="KW-1133">Transmembrane helix</keyword>
<feature type="region of interest" description="Disordered" evidence="2">
    <location>
        <begin position="171"/>
        <end position="200"/>
    </location>
</feature>
<feature type="coiled-coil region" evidence="1">
    <location>
        <begin position="206"/>
        <end position="243"/>
    </location>
</feature>
<feature type="transmembrane region" description="Helical" evidence="3">
    <location>
        <begin position="353"/>
        <end position="378"/>
    </location>
</feature>
<dbReference type="Proteomes" id="UP000186922">
    <property type="component" value="Unassembled WGS sequence"/>
</dbReference>
<organism evidence="4 5">
    <name type="scientific">Ramazzottius varieornatus</name>
    <name type="common">Water bear</name>
    <name type="synonym">Tardigrade</name>
    <dbReference type="NCBI Taxonomy" id="947166"/>
    <lineage>
        <taxon>Eukaryota</taxon>
        <taxon>Metazoa</taxon>
        <taxon>Ecdysozoa</taxon>
        <taxon>Tardigrada</taxon>
        <taxon>Eutardigrada</taxon>
        <taxon>Parachela</taxon>
        <taxon>Hypsibioidea</taxon>
        <taxon>Ramazzottiidae</taxon>
        <taxon>Ramazzottius</taxon>
    </lineage>
</organism>
<evidence type="ECO:0000313" key="4">
    <source>
        <dbReference type="EMBL" id="GAV00462.1"/>
    </source>
</evidence>
<dbReference type="OrthoDB" id="307312at2759"/>
<proteinExistence type="predicted"/>
<dbReference type="AlphaFoldDB" id="A0A1D1VFR0"/>
<comment type="caution">
    <text evidence="4">The sequence shown here is derived from an EMBL/GenBank/DDBJ whole genome shotgun (WGS) entry which is preliminary data.</text>
</comment>
<evidence type="ECO:0000256" key="1">
    <source>
        <dbReference type="SAM" id="Coils"/>
    </source>
</evidence>
<feature type="coiled-coil region" evidence="1">
    <location>
        <begin position="60"/>
        <end position="158"/>
    </location>
</feature>
<keyword evidence="3" id="KW-0472">Membrane</keyword>
<feature type="compositionally biased region" description="Acidic residues" evidence="2">
    <location>
        <begin position="177"/>
        <end position="190"/>
    </location>
</feature>
<accession>A0A1D1VFR0</accession>
<gene>
    <name evidence="4" type="primary">RvY_11305-1</name>
    <name evidence="4" type="synonym">RvY_11305.1</name>
    <name evidence="4" type="ORF">RvY_11305</name>
</gene>
<feature type="region of interest" description="Disordered" evidence="2">
    <location>
        <begin position="251"/>
        <end position="271"/>
    </location>
</feature>